<dbReference type="EMBL" id="GDID01006376">
    <property type="protein sequence ID" value="JAP90230.1"/>
    <property type="molecule type" value="Transcribed_RNA"/>
</dbReference>
<name>A0A146JZW6_9EUKA</name>
<accession>A0A146JZW6</accession>
<feature type="non-terminal residue" evidence="1">
    <location>
        <position position="1"/>
    </location>
</feature>
<sequence>YEQAKSYAQNSQQNHVLFSQITVQFIKQIINLTNIEEAVTMLEDIFEILCSKPKFSNIKPMVSPALDHQFGLFLMKLPQNKIGTILTQSTQLNVFPFGLTDCQQFMVHSCQQLAAAKPSFQLKKQLRQFLVYLAKANKKFDQVMNENAFYQFNDVEKQIVEQLIFQSKNSFELDLFECIFIDFKLIAVQDQQLKKLLLLDAPDEKFRIISQVIATTLYSVKTEHAMSKVLLTTNILITNSIMSDNITRLVDQLILQFPSVQLVQFIFMFSVTEHTFGQLNGLVKLLTLEQVSQHILQPLDQFVYQLPLHVQANDTVSELCGFLASVFQAHFISYQESQFELYRSAALLLIKILLGLSRRGYGENERFSTMFIKLLHNVRFDYVITSQLSIDLETDTLNERKKITDVIVEAVQTFELKDLYGFLAQLIDFSAVSNIYLAAVDVLIDTKDQKMCEYLSQPKNALLLLQKRPKDLIHAELYQNVIQHFPSLIIKNQQPDSYLIVHAALSFIISVFAESPQFVDSAAANFLLTLFQLNNQLVKVPPVDILRLLIPMSNDCAPYLALYLPEMMIGHPNLHVKCAACLFFLQKYGYSHCEQVLIPQKQYFSQFIPMISSLFLRCLEDHKLKFATFVNINIQTQTAPDYGFNRCRALVLIQLAQQNEEFKKIGLQILNKSEKHYGKEAGQMGHQEFDAMRQNLLQQKDLGFKMQILGAEEAVTWVQSNWQSLCGSGCFAGGWEGVQQVFNDAGVTWQVL</sequence>
<gene>
    <name evidence="1" type="ORF">TPC1_30275</name>
</gene>
<dbReference type="AlphaFoldDB" id="A0A146JZW6"/>
<organism evidence="1">
    <name type="scientific">Trepomonas sp. PC1</name>
    <dbReference type="NCBI Taxonomy" id="1076344"/>
    <lineage>
        <taxon>Eukaryota</taxon>
        <taxon>Metamonada</taxon>
        <taxon>Diplomonadida</taxon>
        <taxon>Hexamitidae</taxon>
        <taxon>Hexamitinae</taxon>
        <taxon>Trepomonas</taxon>
    </lineage>
</organism>
<proteinExistence type="predicted"/>
<protein>
    <submittedName>
        <fullName evidence="1">Uncharacterized protein</fullName>
    </submittedName>
</protein>
<evidence type="ECO:0000313" key="1">
    <source>
        <dbReference type="EMBL" id="JAP90230.1"/>
    </source>
</evidence>
<reference evidence="1" key="1">
    <citation type="submission" date="2015-07" db="EMBL/GenBank/DDBJ databases">
        <title>Adaptation to a free-living lifestyle via gene acquisitions in the diplomonad Trepomonas sp. PC1.</title>
        <authorList>
            <person name="Xu F."/>
            <person name="Jerlstrom-Hultqvist J."/>
            <person name="Kolisko M."/>
            <person name="Simpson A.G.B."/>
            <person name="Roger A.J."/>
            <person name="Svard S.G."/>
            <person name="Andersson J.O."/>
        </authorList>
    </citation>
    <scope>NUCLEOTIDE SEQUENCE</scope>
    <source>
        <strain evidence="1">PC1</strain>
    </source>
</reference>